<feature type="transmembrane region" description="Helical" evidence="4">
    <location>
        <begin position="66"/>
        <end position="86"/>
    </location>
</feature>
<dbReference type="Gene3D" id="3.40.50.2000">
    <property type="entry name" value="Glycogen Phosphorylase B"/>
    <property type="match status" value="2"/>
</dbReference>
<gene>
    <name evidence="6" type="ORF">KA717_30100</name>
</gene>
<keyword evidence="4" id="KW-0472">Membrane</keyword>
<accession>A0A977PV13</accession>
<dbReference type="EMBL" id="CP073041">
    <property type="protein sequence ID" value="UXE59907.1"/>
    <property type="molecule type" value="Genomic_DNA"/>
</dbReference>
<evidence type="ECO:0000256" key="4">
    <source>
        <dbReference type="SAM" id="Phobius"/>
    </source>
</evidence>
<name>A0A977PV13_9CYAN</name>
<dbReference type="Proteomes" id="UP001065613">
    <property type="component" value="Chromosome"/>
</dbReference>
<evidence type="ECO:0000256" key="3">
    <source>
        <dbReference type="ARBA" id="ARBA00022679"/>
    </source>
</evidence>
<evidence type="ECO:0000259" key="5">
    <source>
        <dbReference type="Pfam" id="PF00534"/>
    </source>
</evidence>
<dbReference type="AlphaFoldDB" id="A0A977PV13"/>
<dbReference type="PANTHER" id="PTHR12526:SF640">
    <property type="entry name" value="COLANIC ACID BIOSYNTHESIS GLYCOSYLTRANSFERASE WCAL-RELATED"/>
    <property type="match status" value="1"/>
</dbReference>
<dbReference type="KEGG" id="wna:KA717_30100"/>
<keyword evidence="2" id="KW-0328">Glycosyltransferase</keyword>
<evidence type="ECO:0000313" key="6">
    <source>
        <dbReference type="EMBL" id="UXE59907.1"/>
    </source>
</evidence>
<proteinExistence type="inferred from homology"/>
<keyword evidence="4" id="KW-0812">Transmembrane</keyword>
<dbReference type="PANTHER" id="PTHR12526">
    <property type="entry name" value="GLYCOSYLTRANSFERASE"/>
    <property type="match status" value="1"/>
</dbReference>
<organism evidence="6">
    <name type="scientific">Woronichinia naegeliana WA131</name>
    <dbReference type="NCBI Taxonomy" id="2824559"/>
    <lineage>
        <taxon>Bacteria</taxon>
        <taxon>Bacillati</taxon>
        <taxon>Cyanobacteriota</taxon>
        <taxon>Cyanophyceae</taxon>
        <taxon>Synechococcales</taxon>
        <taxon>Coelosphaeriaceae</taxon>
        <taxon>Woronichinia</taxon>
    </lineage>
</organism>
<sequence length="404" mass="45323">MKIAYLINQYPKISHSFIRREILALEKLGVDIFRVSMRSCENELIDIADKQEFTKTFTILNLHPFVIFYNLIVCFLSHPILFLKALSMAIELGKSSEVGQVRHLIYLAESCALTNQLKKSNLTHIHAHFGTNSATTTLLTSILGHFTYSFTVHGPEEFDKPQNLSLTTKIKYATFVVAISSFARGQLYRWCPYAEWSKIKVVHCGLDEDFLDTPILPIPPTSQLLCIGRLTEQKGQGLLIKALAKVKEKGLNFKLLLVGDGPLRPTLEELIVSLELQDFVKIKGWATSQEIKQFFHESRALVLPSFAEGLPVVMMESFALGRPVIATYIAGNVELMENNLSGFLVPSGDIEALANAIEKMLLLDIDQLEAMAMVGNQRVKENHSSIIEARKLVALFEEVTKSQN</sequence>
<dbReference type="GO" id="GO:0016757">
    <property type="term" value="F:glycosyltransferase activity"/>
    <property type="evidence" value="ECO:0007669"/>
    <property type="project" value="UniProtKB-KW"/>
</dbReference>
<dbReference type="InterPro" id="IPR001296">
    <property type="entry name" value="Glyco_trans_1"/>
</dbReference>
<feature type="domain" description="Glycosyl transferase family 1" evidence="5">
    <location>
        <begin position="223"/>
        <end position="366"/>
    </location>
</feature>
<dbReference type="Pfam" id="PF00534">
    <property type="entry name" value="Glycos_transf_1"/>
    <property type="match status" value="1"/>
</dbReference>
<comment type="similarity">
    <text evidence="1">Belongs to the glycosyltransferase group 1 family. Glycosyltransferase 4 subfamily.</text>
</comment>
<reference evidence="6" key="1">
    <citation type="submission" date="2021-04" db="EMBL/GenBank/DDBJ databases">
        <title>Genome sequence of Woronichinia naegeliana from Washington state freshwater lake bloom.</title>
        <authorList>
            <person name="Dreher T.W."/>
        </authorList>
    </citation>
    <scope>NUCLEOTIDE SEQUENCE</scope>
    <source>
        <strain evidence="6">WA131</strain>
    </source>
</reference>
<evidence type="ECO:0000256" key="2">
    <source>
        <dbReference type="ARBA" id="ARBA00022676"/>
    </source>
</evidence>
<keyword evidence="3" id="KW-0808">Transferase</keyword>
<keyword evidence="4" id="KW-1133">Transmembrane helix</keyword>
<dbReference type="SUPFAM" id="SSF53756">
    <property type="entry name" value="UDP-Glycosyltransferase/glycogen phosphorylase"/>
    <property type="match status" value="1"/>
</dbReference>
<dbReference type="CDD" id="cd03801">
    <property type="entry name" value="GT4_PimA-like"/>
    <property type="match status" value="1"/>
</dbReference>
<evidence type="ECO:0000256" key="1">
    <source>
        <dbReference type="ARBA" id="ARBA00009481"/>
    </source>
</evidence>
<protein>
    <submittedName>
        <fullName evidence="6">Glycosyltransferase family 4 protein</fullName>
    </submittedName>
</protein>